<comment type="caution">
    <text evidence="1">The sequence shown here is derived from an EMBL/GenBank/DDBJ whole genome shotgun (WGS) entry which is preliminary data.</text>
</comment>
<dbReference type="InterPro" id="IPR001130">
    <property type="entry name" value="TatD-like"/>
</dbReference>
<evidence type="ECO:0000313" key="2">
    <source>
        <dbReference type="Proteomes" id="UP000650833"/>
    </source>
</evidence>
<dbReference type="SUPFAM" id="SSF51556">
    <property type="entry name" value="Metallo-dependent hydrolases"/>
    <property type="match status" value="1"/>
</dbReference>
<accession>A0A8H7RRE1</accession>
<dbReference type="InterPro" id="IPR053044">
    <property type="entry name" value="Metallo-hydrolase/TatD-type"/>
</dbReference>
<dbReference type="PANTHER" id="PTHR47345">
    <property type="entry name" value="CUT9-INTERACTING PROTEIN SCN1"/>
    <property type="match status" value="1"/>
</dbReference>
<dbReference type="Proteomes" id="UP000650833">
    <property type="component" value="Unassembled WGS sequence"/>
</dbReference>
<gene>
    <name evidence="1" type="ORF">INT46_007430</name>
</gene>
<proteinExistence type="predicted"/>
<name>A0A8H7RRE1_9FUNG</name>
<evidence type="ECO:0000313" key="1">
    <source>
        <dbReference type="EMBL" id="KAG2215807.1"/>
    </source>
</evidence>
<dbReference type="EMBL" id="JAEPRC010000003">
    <property type="protein sequence ID" value="KAG2215807.1"/>
    <property type="molecule type" value="Genomic_DNA"/>
</dbReference>
<organism evidence="1 2">
    <name type="scientific">Mucor plumbeus</name>
    <dbReference type="NCBI Taxonomy" id="97098"/>
    <lineage>
        <taxon>Eukaryota</taxon>
        <taxon>Fungi</taxon>
        <taxon>Fungi incertae sedis</taxon>
        <taxon>Mucoromycota</taxon>
        <taxon>Mucoromycotina</taxon>
        <taxon>Mucoromycetes</taxon>
        <taxon>Mucorales</taxon>
        <taxon>Mucorineae</taxon>
        <taxon>Mucoraceae</taxon>
        <taxon>Mucor</taxon>
    </lineage>
</organism>
<protein>
    <recommendedName>
        <fullName evidence="3">Metallo-dependent hydrolase</fullName>
    </recommendedName>
</protein>
<reference evidence="1" key="1">
    <citation type="submission" date="2020-12" db="EMBL/GenBank/DDBJ databases">
        <title>Metabolic potential, ecology and presence of endohyphal bacteria is reflected in genomic diversity of Mucoromycotina.</title>
        <authorList>
            <person name="Muszewska A."/>
            <person name="Okrasinska A."/>
            <person name="Steczkiewicz K."/>
            <person name="Drgas O."/>
            <person name="Orlowska M."/>
            <person name="Perlinska-Lenart U."/>
            <person name="Aleksandrzak-Piekarczyk T."/>
            <person name="Szatraj K."/>
            <person name="Zielenkiewicz U."/>
            <person name="Pilsyk S."/>
            <person name="Malc E."/>
            <person name="Mieczkowski P."/>
            <person name="Kruszewska J.S."/>
            <person name="Biernat P."/>
            <person name="Pawlowska J."/>
        </authorList>
    </citation>
    <scope>NUCLEOTIDE SEQUENCE</scope>
    <source>
        <strain evidence="1">CBS 226.32</strain>
    </source>
</reference>
<keyword evidence="2" id="KW-1185">Reference proteome</keyword>
<dbReference type="GO" id="GO:0016788">
    <property type="term" value="F:hydrolase activity, acting on ester bonds"/>
    <property type="evidence" value="ECO:0007669"/>
    <property type="project" value="InterPro"/>
</dbReference>
<dbReference type="Pfam" id="PF01026">
    <property type="entry name" value="TatD_DNase"/>
    <property type="match status" value="1"/>
</dbReference>
<dbReference type="InterPro" id="IPR032466">
    <property type="entry name" value="Metal_Hydrolase"/>
</dbReference>
<evidence type="ECO:0008006" key="3">
    <source>
        <dbReference type="Google" id="ProtNLM"/>
    </source>
</evidence>
<dbReference type="Gene3D" id="3.20.20.140">
    <property type="entry name" value="Metal-dependent hydrolases"/>
    <property type="match status" value="1"/>
</dbReference>
<sequence>MCQSTDIETKFLDHGVPTTNEEFDEALFKDLCDSHCHPHDDLEQLSRIPRLKTGHLTIMGVRQDDWDTVSKVAKECNQNNSNKCIPCFGIHPWFSHFVMTQEESEKEANDYYNSILKSSDKEELTDMINALDKPFTYDTWYSNLKQRLIDHPEALVGEVGLDRSARLLPGGSIEWHNNKPTNVQTSIEHQLAIFDIQCQLARELNRGISVHCVQGQGHLFTHLKSISGQFSTRQLKKLKVIPNTLRMCLHSYGGAPATITQFLELKGFEIFVSFSVCINARLTPAKKLMELIKTVPEDNLLIESDLNSPSGIDECMIEITKIVAEARGWTIKQVTEVTNRNWKRFVNF</sequence>
<dbReference type="AlphaFoldDB" id="A0A8H7RRE1"/>
<dbReference type="OrthoDB" id="413993at2759"/>
<dbReference type="PANTHER" id="PTHR47345:SF1">
    <property type="entry name" value="CUT9-INTERACTING PROTEIN SCN1"/>
    <property type="match status" value="1"/>
</dbReference>